<sequence length="331" mass="37906">GLLPDAFCKYIARSTSDHAPLSFVLKVSATRYGPSSFKFQQMWMSHPNFRDVVKDTWNEQIGTMGLFGLATKLKKLKVVLKDWKRRVFGRIEKNIQSLENQIEQLESQLHNGFSEDTEMALLVAKEELAIWIQREETRLSQHVKLSWLEKGEASAQFFKTFALANPIVHEMRLRDGSCLATPPNPDGFGSDFYKSCWDIVEADVVAAIQEFFLGTLMPRFYSASYIVLIPKMQKPTSFDKFRSISLYSVLYKGNLLFKLLEILLLYMKIGLVKYLGVPLMVGRIKVSHFDDLLNCIRRKLEGCYGSCKSDHEQFVLGYLERKTKAQVGCLA</sequence>
<protein>
    <submittedName>
        <fullName evidence="2">Uncharacterized protein</fullName>
    </submittedName>
</protein>
<gene>
    <name evidence="2" type="ORF">F2P56_034046</name>
</gene>
<proteinExistence type="predicted"/>
<dbReference type="Gramene" id="Jr15_05170_p1">
    <property type="protein sequence ID" value="cds.Jr15_05170_p1"/>
    <property type="gene ID" value="Jr15_05170"/>
</dbReference>
<evidence type="ECO:0000313" key="2">
    <source>
        <dbReference type="EMBL" id="KAF5444955.1"/>
    </source>
</evidence>
<evidence type="ECO:0000256" key="1">
    <source>
        <dbReference type="SAM" id="Coils"/>
    </source>
</evidence>
<accession>A0A833X7I0</accession>
<reference evidence="2" key="2">
    <citation type="submission" date="2020-03" db="EMBL/GenBank/DDBJ databases">
        <title>Walnut 2.0.</title>
        <authorList>
            <person name="Marrano A."/>
            <person name="Britton M."/>
            <person name="Zimin A.V."/>
            <person name="Zaini P.A."/>
            <person name="Workman R."/>
            <person name="Puiu D."/>
            <person name="Bianco L."/>
            <person name="Allen B.J."/>
            <person name="Troggio M."/>
            <person name="Leslie C.A."/>
            <person name="Timp W."/>
            <person name="Dendekar A."/>
            <person name="Salzberg S.L."/>
            <person name="Neale D.B."/>
        </authorList>
    </citation>
    <scope>NUCLEOTIDE SEQUENCE</scope>
    <source>
        <tissue evidence="2">Leaves</tissue>
    </source>
</reference>
<dbReference type="AlphaFoldDB" id="A0A833X7I0"/>
<keyword evidence="1" id="KW-0175">Coiled coil</keyword>
<name>A0A833X7I0_JUGRE</name>
<dbReference type="EMBL" id="LIHL02000015">
    <property type="protein sequence ID" value="KAF5444955.1"/>
    <property type="molecule type" value="Genomic_DNA"/>
</dbReference>
<dbReference type="PANTHER" id="PTHR33710">
    <property type="entry name" value="BNAC02G09200D PROTEIN"/>
    <property type="match status" value="1"/>
</dbReference>
<reference evidence="2" key="1">
    <citation type="submission" date="2015-10" db="EMBL/GenBank/DDBJ databases">
        <authorList>
            <person name="Martinez-Garcia P.J."/>
            <person name="Crepeau M.W."/>
            <person name="Puiu D."/>
            <person name="Gonzalez-Ibeas D."/>
            <person name="Whalen J."/>
            <person name="Stevens K."/>
            <person name="Paul R."/>
            <person name="Butterfield T."/>
            <person name="Britton M."/>
            <person name="Reagan R."/>
            <person name="Chakraborty S."/>
            <person name="Walawage S.L."/>
            <person name="Vasquez-Gross H.A."/>
            <person name="Cardeno C."/>
            <person name="Famula R."/>
            <person name="Pratt K."/>
            <person name="Kuruganti S."/>
            <person name="Aradhya M.K."/>
            <person name="Leslie C.A."/>
            <person name="Dandekar A.M."/>
            <person name="Salzberg S.L."/>
            <person name="Wegrzyn J.L."/>
            <person name="Langley C.H."/>
            <person name="Neale D.B."/>
        </authorList>
    </citation>
    <scope>NUCLEOTIDE SEQUENCE</scope>
    <source>
        <tissue evidence="2">Leaves</tissue>
    </source>
</reference>
<dbReference type="Proteomes" id="UP000619265">
    <property type="component" value="Unassembled WGS sequence"/>
</dbReference>
<dbReference type="PANTHER" id="PTHR33710:SF64">
    <property type="entry name" value="ENDONUCLEASE_EXONUCLEASE_PHOSPHATASE DOMAIN-CONTAINING PROTEIN"/>
    <property type="match status" value="1"/>
</dbReference>
<organism evidence="2 3">
    <name type="scientific">Juglans regia</name>
    <name type="common">English walnut</name>
    <dbReference type="NCBI Taxonomy" id="51240"/>
    <lineage>
        <taxon>Eukaryota</taxon>
        <taxon>Viridiplantae</taxon>
        <taxon>Streptophyta</taxon>
        <taxon>Embryophyta</taxon>
        <taxon>Tracheophyta</taxon>
        <taxon>Spermatophyta</taxon>
        <taxon>Magnoliopsida</taxon>
        <taxon>eudicotyledons</taxon>
        <taxon>Gunneridae</taxon>
        <taxon>Pentapetalae</taxon>
        <taxon>rosids</taxon>
        <taxon>fabids</taxon>
        <taxon>Fagales</taxon>
        <taxon>Juglandaceae</taxon>
        <taxon>Juglans</taxon>
    </lineage>
</organism>
<feature type="non-terminal residue" evidence="2">
    <location>
        <position position="1"/>
    </location>
</feature>
<evidence type="ECO:0000313" key="3">
    <source>
        <dbReference type="Proteomes" id="UP000619265"/>
    </source>
</evidence>
<feature type="coiled-coil region" evidence="1">
    <location>
        <begin position="88"/>
        <end position="115"/>
    </location>
</feature>
<comment type="caution">
    <text evidence="2">The sequence shown here is derived from an EMBL/GenBank/DDBJ whole genome shotgun (WGS) entry which is preliminary data.</text>
</comment>